<dbReference type="InterPro" id="IPR047057">
    <property type="entry name" value="MerR_fam"/>
</dbReference>
<comment type="caution">
    <text evidence="3">The sequence shown here is derived from an EMBL/GenBank/DDBJ whole genome shotgun (WGS) entry which is preliminary data.</text>
</comment>
<dbReference type="InterPro" id="IPR009061">
    <property type="entry name" value="DNA-bd_dom_put_sf"/>
</dbReference>
<dbReference type="SUPFAM" id="SSF46955">
    <property type="entry name" value="Putative DNA-binding domain"/>
    <property type="match status" value="1"/>
</dbReference>
<evidence type="ECO:0000313" key="3">
    <source>
        <dbReference type="EMBL" id="HEF65856.1"/>
    </source>
</evidence>
<evidence type="ECO:0000313" key="4">
    <source>
        <dbReference type="EMBL" id="HHM96067.1"/>
    </source>
</evidence>
<dbReference type="EMBL" id="DRWX01000125">
    <property type="protein sequence ID" value="HHM96067.1"/>
    <property type="molecule type" value="Genomic_DNA"/>
</dbReference>
<dbReference type="Pfam" id="PF13411">
    <property type="entry name" value="MerR_1"/>
    <property type="match status" value="1"/>
</dbReference>
<dbReference type="CDD" id="cd00592">
    <property type="entry name" value="HTH_MerR-like"/>
    <property type="match status" value="1"/>
</dbReference>
<dbReference type="AlphaFoldDB" id="A0A7C1FXL2"/>
<dbReference type="PROSITE" id="PS50937">
    <property type="entry name" value="HTH_MERR_2"/>
    <property type="match status" value="1"/>
</dbReference>
<dbReference type="SMART" id="SM00422">
    <property type="entry name" value="HTH_MERR"/>
    <property type="match status" value="1"/>
</dbReference>
<gene>
    <name evidence="4" type="ORF">ENM21_02505</name>
    <name evidence="3" type="ORF">ENP47_09700</name>
</gene>
<protein>
    <submittedName>
        <fullName evidence="3">MerR family transcriptional regulator</fullName>
    </submittedName>
</protein>
<proteinExistence type="predicted"/>
<name>A0A7C1FXL2_THERO</name>
<accession>A0A7C1FXL2</accession>
<evidence type="ECO:0000259" key="2">
    <source>
        <dbReference type="PROSITE" id="PS50937"/>
    </source>
</evidence>
<feature type="domain" description="HTH merR-type" evidence="2">
    <location>
        <begin position="29"/>
        <end position="98"/>
    </location>
</feature>
<reference evidence="3" key="1">
    <citation type="journal article" date="2020" name="mSystems">
        <title>Genome- and Community-Level Interaction Insights into Carbon Utilization and Element Cycling Functions of Hydrothermarchaeota in Hydrothermal Sediment.</title>
        <authorList>
            <person name="Zhou Z."/>
            <person name="Liu Y."/>
            <person name="Xu W."/>
            <person name="Pan J."/>
            <person name="Luo Z.H."/>
            <person name="Li M."/>
        </authorList>
    </citation>
    <scope>NUCLEOTIDE SEQUENCE [LARGE SCALE GENOMIC DNA]</scope>
    <source>
        <strain evidence="4">SpSt-1065</strain>
        <strain evidence="3">SpSt-222</strain>
    </source>
</reference>
<dbReference type="PANTHER" id="PTHR30204:SF93">
    <property type="entry name" value="HTH MERR-TYPE DOMAIN-CONTAINING PROTEIN"/>
    <property type="match status" value="1"/>
</dbReference>
<keyword evidence="1" id="KW-0238">DNA-binding</keyword>
<organism evidence="3">
    <name type="scientific">Thermomicrobium roseum</name>
    <dbReference type="NCBI Taxonomy" id="500"/>
    <lineage>
        <taxon>Bacteria</taxon>
        <taxon>Pseudomonadati</taxon>
        <taxon>Thermomicrobiota</taxon>
        <taxon>Thermomicrobia</taxon>
        <taxon>Thermomicrobiales</taxon>
        <taxon>Thermomicrobiaceae</taxon>
        <taxon>Thermomicrobium</taxon>
    </lineage>
</organism>
<evidence type="ECO:0000256" key="1">
    <source>
        <dbReference type="ARBA" id="ARBA00023125"/>
    </source>
</evidence>
<dbReference type="EMBL" id="DSJL01000011">
    <property type="protein sequence ID" value="HEF65856.1"/>
    <property type="molecule type" value="Genomic_DNA"/>
</dbReference>
<dbReference type="GO" id="GO:0003700">
    <property type="term" value="F:DNA-binding transcription factor activity"/>
    <property type="evidence" value="ECO:0007669"/>
    <property type="project" value="InterPro"/>
</dbReference>
<dbReference type="PANTHER" id="PTHR30204">
    <property type="entry name" value="REDOX-CYCLING DRUG-SENSING TRANSCRIPTIONAL ACTIVATOR SOXR"/>
    <property type="match status" value="1"/>
</dbReference>
<dbReference type="GO" id="GO:0003677">
    <property type="term" value="F:DNA binding"/>
    <property type="evidence" value="ECO:0007669"/>
    <property type="project" value="UniProtKB-KW"/>
</dbReference>
<dbReference type="Gene3D" id="1.10.1660.10">
    <property type="match status" value="1"/>
</dbReference>
<dbReference type="InterPro" id="IPR000551">
    <property type="entry name" value="MerR-type_HTH_dom"/>
</dbReference>
<sequence>MTIVGLIASILHAAEGDGCFMRVDANQRAMSIQELAERSGVPPRRIRYYVARGLLPPPVGRGPTARYGTAHLQRLKVIQQLRARRLGLEEIRSELTRVGESLDLQATLWYRWELRPGVILMAQADLPAHEREQVEALVEVARRLLADDRVRSDDDDA</sequence>